<dbReference type="EMBL" id="JAUEPN010000006">
    <property type="protein sequence ID" value="KAK3293721.1"/>
    <property type="molecule type" value="Genomic_DNA"/>
</dbReference>
<evidence type="ECO:0000256" key="9">
    <source>
        <dbReference type="ARBA" id="ARBA00034311"/>
    </source>
</evidence>
<organism evidence="11 12">
    <name type="scientific">Chaetomium fimeti</name>
    <dbReference type="NCBI Taxonomy" id="1854472"/>
    <lineage>
        <taxon>Eukaryota</taxon>
        <taxon>Fungi</taxon>
        <taxon>Dikarya</taxon>
        <taxon>Ascomycota</taxon>
        <taxon>Pezizomycotina</taxon>
        <taxon>Sordariomycetes</taxon>
        <taxon>Sordariomycetidae</taxon>
        <taxon>Sordariales</taxon>
        <taxon>Chaetomiaceae</taxon>
        <taxon>Chaetomium</taxon>
    </lineage>
</organism>
<sequence>MKFVYGAAIISTATLVYGHGYLTIPFSRTRLGAEAGLDSCPECSILEPVEAWPDLTAAPVGRSGPCGYNARVSIDYNQPTSNWGNSPVASYSPGQIVDVEWCVDHNGDHGGMFSYRICQNQTLVDKFLAPDYLPTEAEKQAAEDCFEAGTLSCTDVSGQDCGYSPDCSEGQPCWRNDWYTCNAFEADSRRGCQGVDNAPQGSCYTSISGGFPVTKKIRIPDYQSSHTLLSFKWNSYQTGQIYLSCADIAIGAGSNAESSATTLATSTRSQTATPGASCAAAASVAVAFRTRVSTAWGETVKIVGSIPELGNWDLSVAPALSPAEYTTSDPVWTSTINLAAGTEFEYKFVKVTTSNETATWESDPNRSYTVARGCDTTAVSESSWR</sequence>
<evidence type="ECO:0000256" key="1">
    <source>
        <dbReference type="ARBA" id="ARBA00001973"/>
    </source>
</evidence>
<keyword evidence="3" id="KW-0732">Signal</keyword>
<dbReference type="InterPro" id="IPR002044">
    <property type="entry name" value="CBM20"/>
</dbReference>
<dbReference type="Pfam" id="PF03067">
    <property type="entry name" value="LPMO_10"/>
    <property type="match status" value="1"/>
</dbReference>
<dbReference type="GO" id="GO:0000272">
    <property type="term" value="P:polysaccharide catabolic process"/>
    <property type="evidence" value="ECO:0007669"/>
    <property type="project" value="UniProtKB-KW"/>
</dbReference>
<comment type="similarity">
    <text evidence="9">Belongs to the polysaccharide monooxygenase AA13 family.</text>
</comment>
<gene>
    <name evidence="11" type="ORF">B0H64DRAFT_327841</name>
</gene>
<keyword evidence="6" id="KW-0325">Glycoprotein</keyword>
<evidence type="ECO:0000313" key="12">
    <source>
        <dbReference type="Proteomes" id="UP001278766"/>
    </source>
</evidence>
<dbReference type="InterPro" id="IPR034836">
    <property type="entry name" value="CBM20_glucoamylase"/>
</dbReference>
<keyword evidence="12" id="KW-1185">Reference proteome</keyword>
<evidence type="ECO:0000256" key="5">
    <source>
        <dbReference type="ARBA" id="ARBA00023157"/>
    </source>
</evidence>
<feature type="domain" description="CBM20" evidence="10">
    <location>
        <begin position="278"/>
        <end position="385"/>
    </location>
</feature>
<evidence type="ECO:0000313" key="11">
    <source>
        <dbReference type="EMBL" id="KAK3293721.1"/>
    </source>
</evidence>
<evidence type="ECO:0000256" key="4">
    <source>
        <dbReference type="ARBA" id="ARBA00023008"/>
    </source>
</evidence>
<dbReference type="Proteomes" id="UP001278766">
    <property type="component" value="Unassembled WGS sequence"/>
</dbReference>
<name>A0AAE0HDQ7_9PEZI</name>
<dbReference type="Gene3D" id="2.60.40.10">
    <property type="entry name" value="Immunoglobulins"/>
    <property type="match status" value="1"/>
</dbReference>
<dbReference type="GO" id="GO:2001070">
    <property type="term" value="F:starch binding"/>
    <property type="evidence" value="ECO:0007669"/>
    <property type="project" value="InterPro"/>
</dbReference>
<proteinExistence type="inferred from homology"/>
<keyword evidence="2" id="KW-0479">Metal-binding</keyword>
<keyword evidence="4" id="KW-0186">Copper</keyword>
<accession>A0AAE0HDQ7</accession>
<evidence type="ECO:0000256" key="8">
    <source>
        <dbReference type="ARBA" id="ARBA00023326"/>
    </source>
</evidence>
<comment type="caution">
    <text evidence="11">The sequence shown here is derived from an EMBL/GenBank/DDBJ whole genome shotgun (WGS) entry which is preliminary data.</text>
</comment>
<dbReference type="CDD" id="cd05811">
    <property type="entry name" value="CBM20_glucoamylase"/>
    <property type="match status" value="1"/>
</dbReference>
<dbReference type="InterPro" id="IPR052282">
    <property type="entry name" value="Starch-active_LPMO"/>
</dbReference>
<dbReference type="InterPro" id="IPR013783">
    <property type="entry name" value="Ig-like_fold"/>
</dbReference>
<dbReference type="InterPro" id="IPR013784">
    <property type="entry name" value="Carb-bd-like_fold"/>
</dbReference>
<keyword evidence="5" id="KW-1015">Disulfide bond</keyword>
<dbReference type="AlphaFoldDB" id="A0AAE0HDQ7"/>
<dbReference type="Pfam" id="PF00686">
    <property type="entry name" value="CBM_20"/>
    <property type="match status" value="1"/>
</dbReference>
<evidence type="ECO:0000256" key="6">
    <source>
        <dbReference type="ARBA" id="ARBA00023180"/>
    </source>
</evidence>
<dbReference type="RefSeq" id="XP_062657235.1">
    <property type="nucleotide sequence ID" value="XM_062800806.1"/>
</dbReference>
<dbReference type="PANTHER" id="PTHR36575">
    <property type="entry name" value="BINDING PROTEIN, PUTATIVE (AFU_ORTHOLOGUE AFUA_1G14430)-RELATED"/>
    <property type="match status" value="1"/>
</dbReference>
<keyword evidence="7" id="KW-0119">Carbohydrate metabolism</keyword>
<dbReference type="SUPFAM" id="SSF49452">
    <property type="entry name" value="Starch-binding domain-like"/>
    <property type="match status" value="1"/>
</dbReference>
<dbReference type="InterPro" id="IPR004302">
    <property type="entry name" value="Cellulose/chitin-bd_N"/>
</dbReference>
<evidence type="ECO:0000259" key="10">
    <source>
        <dbReference type="PROSITE" id="PS51166"/>
    </source>
</evidence>
<dbReference type="FunFam" id="2.60.40.10:FF:000552">
    <property type="entry name" value="Related to glucoamylase"/>
    <property type="match status" value="1"/>
</dbReference>
<evidence type="ECO:0000256" key="3">
    <source>
        <dbReference type="ARBA" id="ARBA00022729"/>
    </source>
</evidence>
<dbReference type="SMART" id="SM01065">
    <property type="entry name" value="CBM_2"/>
    <property type="match status" value="1"/>
</dbReference>
<reference evidence="11" key="1">
    <citation type="journal article" date="2023" name="Mol. Phylogenet. Evol.">
        <title>Genome-scale phylogeny and comparative genomics of the fungal order Sordariales.</title>
        <authorList>
            <person name="Hensen N."/>
            <person name="Bonometti L."/>
            <person name="Westerberg I."/>
            <person name="Brannstrom I.O."/>
            <person name="Guillou S."/>
            <person name="Cros-Aarteil S."/>
            <person name="Calhoun S."/>
            <person name="Haridas S."/>
            <person name="Kuo A."/>
            <person name="Mondo S."/>
            <person name="Pangilinan J."/>
            <person name="Riley R."/>
            <person name="LaButti K."/>
            <person name="Andreopoulos B."/>
            <person name="Lipzen A."/>
            <person name="Chen C."/>
            <person name="Yan M."/>
            <person name="Daum C."/>
            <person name="Ng V."/>
            <person name="Clum A."/>
            <person name="Steindorff A."/>
            <person name="Ohm R.A."/>
            <person name="Martin F."/>
            <person name="Silar P."/>
            <person name="Natvig D.O."/>
            <person name="Lalanne C."/>
            <person name="Gautier V."/>
            <person name="Ament-Velasquez S.L."/>
            <person name="Kruys A."/>
            <person name="Hutchinson M.I."/>
            <person name="Powell A.J."/>
            <person name="Barry K."/>
            <person name="Miller A.N."/>
            <person name="Grigoriev I.V."/>
            <person name="Debuchy R."/>
            <person name="Gladieux P."/>
            <person name="Hiltunen Thoren M."/>
            <person name="Johannesson H."/>
        </authorList>
    </citation>
    <scope>NUCLEOTIDE SEQUENCE</scope>
    <source>
        <strain evidence="11">CBS 168.71</strain>
    </source>
</reference>
<protein>
    <submittedName>
        <fullName evidence="11">Starch binding domain-containing protein</fullName>
    </submittedName>
</protein>
<dbReference type="PANTHER" id="PTHR36575:SF2">
    <property type="entry name" value="CHITIN-BINDING TYPE-4 DOMAIN-CONTAINING PROTEIN-RELATED"/>
    <property type="match status" value="1"/>
</dbReference>
<reference evidence="11" key="2">
    <citation type="submission" date="2023-06" db="EMBL/GenBank/DDBJ databases">
        <authorList>
            <consortium name="Lawrence Berkeley National Laboratory"/>
            <person name="Haridas S."/>
            <person name="Hensen N."/>
            <person name="Bonometti L."/>
            <person name="Westerberg I."/>
            <person name="Brannstrom I.O."/>
            <person name="Guillou S."/>
            <person name="Cros-Aarteil S."/>
            <person name="Calhoun S."/>
            <person name="Kuo A."/>
            <person name="Mondo S."/>
            <person name="Pangilinan J."/>
            <person name="Riley R."/>
            <person name="Labutti K."/>
            <person name="Andreopoulos B."/>
            <person name="Lipzen A."/>
            <person name="Chen C."/>
            <person name="Yanf M."/>
            <person name="Daum C."/>
            <person name="Ng V."/>
            <person name="Clum A."/>
            <person name="Steindorff A."/>
            <person name="Ohm R."/>
            <person name="Martin F."/>
            <person name="Silar P."/>
            <person name="Natvig D."/>
            <person name="Lalanne C."/>
            <person name="Gautier V."/>
            <person name="Ament-Velasquez S.L."/>
            <person name="Kruys A."/>
            <person name="Hutchinson M.I."/>
            <person name="Powell A.J."/>
            <person name="Barry K."/>
            <person name="Miller A.N."/>
            <person name="Grigoriev I.V."/>
            <person name="Debuchy R."/>
            <person name="Gladieux P."/>
            <person name="Thoren M.H."/>
            <person name="Johannesson H."/>
        </authorList>
    </citation>
    <scope>NUCLEOTIDE SEQUENCE</scope>
    <source>
        <strain evidence="11">CBS 168.71</strain>
    </source>
</reference>
<keyword evidence="8" id="KW-0624">Polysaccharide degradation</keyword>
<evidence type="ECO:0000256" key="2">
    <source>
        <dbReference type="ARBA" id="ARBA00022723"/>
    </source>
</evidence>
<dbReference type="PROSITE" id="PS51166">
    <property type="entry name" value="CBM20"/>
    <property type="match status" value="1"/>
</dbReference>
<comment type="cofactor">
    <cofactor evidence="1">
        <name>Cu(2+)</name>
        <dbReference type="ChEBI" id="CHEBI:29036"/>
    </cofactor>
</comment>
<dbReference type="GeneID" id="87837754"/>
<evidence type="ECO:0000256" key="7">
    <source>
        <dbReference type="ARBA" id="ARBA00023277"/>
    </source>
</evidence>